<evidence type="ECO:0000256" key="7">
    <source>
        <dbReference type="ARBA" id="ARBA00023175"/>
    </source>
</evidence>
<evidence type="ECO:0000256" key="5">
    <source>
        <dbReference type="ARBA" id="ARBA00023017"/>
    </source>
</evidence>
<dbReference type="Pfam" id="PF01221">
    <property type="entry name" value="Dynein_light"/>
    <property type="match status" value="1"/>
</dbReference>
<dbReference type="PANTHER" id="PTHR11886:SF2">
    <property type="entry name" value="DYNEIN AXONEMAL LIGHT CHAIN 4"/>
    <property type="match status" value="1"/>
</dbReference>
<proteinExistence type="inferred from homology"/>
<name>A0A1Y1XPT9_9FUNG</name>
<keyword evidence="11" id="KW-0813">Transport</keyword>
<evidence type="ECO:0000256" key="6">
    <source>
        <dbReference type="ARBA" id="ARBA00023069"/>
    </source>
</evidence>
<keyword evidence="14" id="KW-1185">Reference proteome</keyword>
<dbReference type="AlphaFoldDB" id="A0A1Y1XPT9"/>
<dbReference type="InterPro" id="IPR037177">
    <property type="entry name" value="DLC_sf"/>
</dbReference>
<dbReference type="SMART" id="SM01375">
    <property type="entry name" value="Dynein_light"/>
    <property type="match status" value="1"/>
</dbReference>
<comment type="function">
    <text evidence="10">Force generating protein of respiratory cilia. Produces force towards the minus ends of microtubules. Dynein has ATPase activity.</text>
</comment>
<dbReference type="GO" id="GO:0005874">
    <property type="term" value="C:microtubule"/>
    <property type="evidence" value="ECO:0007669"/>
    <property type="project" value="UniProtKB-KW"/>
</dbReference>
<evidence type="ECO:0000256" key="9">
    <source>
        <dbReference type="ARBA" id="ARBA00023273"/>
    </source>
</evidence>
<dbReference type="Gene3D" id="3.30.740.10">
    <property type="entry name" value="Protein Inhibitor Of Neuronal Nitric Oxide Synthase"/>
    <property type="match status" value="1"/>
</dbReference>
<keyword evidence="7 11" id="KW-0505">Motor protein</keyword>
<evidence type="ECO:0000256" key="10">
    <source>
        <dbReference type="ARBA" id="ARBA00057688"/>
    </source>
</evidence>
<evidence type="ECO:0000313" key="14">
    <source>
        <dbReference type="Proteomes" id="UP000193944"/>
    </source>
</evidence>
<dbReference type="GO" id="GO:0007017">
    <property type="term" value="P:microtubule-based process"/>
    <property type="evidence" value="ECO:0007669"/>
    <property type="project" value="InterPro"/>
</dbReference>
<dbReference type="STRING" id="1754192.A0A1Y1XPT9"/>
<feature type="region of interest" description="Disordered" evidence="12">
    <location>
        <begin position="1"/>
        <end position="26"/>
    </location>
</feature>
<dbReference type="CDD" id="cd21453">
    <property type="entry name" value="DLC-like_DNAL4"/>
    <property type="match status" value="1"/>
</dbReference>
<evidence type="ECO:0000256" key="4">
    <source>
        <dbReference type="ARBA" id="ARBA00022701"/>
    </source>
</evidence>
<keyword evidence="6" id="KW-0969">Cilium</keyword>
<comment type="subunit">
    <text evidence="2">Consists of at least two heavy chains and a number of intermediate and light chains.</text>
</comment>
<dbReference type="GO" id="GO:0005930">
    <property type="term" value="C:axoneme"/>
    <property type="evidence" value="ECO:0007669"/>
    <property type="project" value="UniProtKB-SubCell"/>
</dbReference>
<keyword evidence="9" id="KW-0966">Cell projection</keyword>
<evidence type="ECO:0000256" key="2">
    <source>
        <dbReference type="ARBA" id="ARBA00011655"/>
    </source>
</evidence>
<comment type="subcellular location">
    <subcellularLocation>
        <location evidence="1">Cytoplasm</location>
        <location evidence="1">Cytoskeleton</location>
        <location evidence="1">Cilium axoneme</location>
    </subcellularLocation>
</comment>
<comment type="subunit">
    <text evidence="11">Cytoplasmic dynein consists of two catalytic heavy chains (HCs) and a number of non-catalytic subunits which present intermediate chains (ICs), light intermediate chains (LICs) and light chains (LCs).</text>
</comment>
<dbReference type="PANTHER" id="PTHR11886">
    <property type="entry name" value="DYNEIN LIGHT CHAIN"/>
    <property type="match status" value="1"/>
</dbReference>
<evidence type="ECO:0000256" key="11">
    <source>
        <dbReference type="RuleBase" id="RU365010"/>
    </source>
</evidence>
<keyword evidence="5 11" id="KW-0243">Dynein</keyword>
<sequence length="116" mass="13058">MEVSESTSNLAEGKGEKTSESTDPRKNFNYPLVKYCDMLDEMKLEVVDLVVTALERHQGNYEGAAKSVKETMDKKYGNSWHSVVGEGFGFEITHEVKNLLYMFFGGNIGVLLWKAL</sequence>
<reference evidence="13 14" key="1">
    <citation type="submission" date="2016-08" db="EMBL/GenBank/DDBJ databases">
        <title>A Parts List for Fungal Cellulosomes Revealed by Comparative Genomics.</title>
        <authorList>
            <consortium name="DOE Joint Genome Institute"/>
            <person name="Haitjema C.H."/>
            <person name="Gilmore S.P."/>
            <person name="Henske J.K."/>
            <person name="Solomon K.V."/>
            <person name="De Groot R."/>
            <person name="Kuo A."/>
            <person name="Mondo S.J."/>
            <person name="Salamov A.A."/>
            <person name="Labutti K."/>
            <person name="Zhao Z."/>
            <person name="Chiniquy J."/>
            <person name="Barry K."/>
            <person name="Brewer H.M."/>
            <person name="Purvine S.O."/>
            <person name="Wright A.T."/>
            <person name="Boxma B."/>
            <person name="Van Alen T."/>
            <person name="Hackstein J.H."/>
            <person name="Baker S.E."/>
            <person name="Grigoriev I.V."/>
            <person name="O'Malley M.A."/>
        </authorList>
    </citation>
    <scope>NUCLEOTIDE SEQUENCE [LARGE SCALE GENOMIC DNA]</scope>
    <source>
        <strain evidence="13 14">S4</strain>
    </source>
</reference>
<accession>A0A1Y1XPT9</accession>
<keyword evidence="8 11" id="KW-0206">Cytoskeleton</keyword>
<evidence type="ECO:0000256" key="8">
    <source>
        <dbReference type="ARBA" id="ARBA00023212"/>
    </source>
</evidence>
<evidence type="ECO:0000256" key="3">
    <source>
        <dbReference type="ARBA" id="ARBA00022490"/>
    </source>
</evidence>
<gene>
    <name evidence="13" type="ORF">BCR32DRAFT_289064</name>
</gene>
<dbReference type="InterPro" id="IPR001372">
    <property type="entry name" value="Dynein_light_chain_typ-1/2"/>
</dbReference>
<feature type="compositionally biased region" description="Basic and acidic residues" evidence="12">
    <location>
        <begin position="13"/>
        <end position="26"/>
    </location>
</feature>
<protein>
    <recommendedName>
        <fullName evidence="11">Dynein light chain</fullName>
    </recommendedName>
</protein>
<dbReference type="FunFam" id="3.30.740.10:FF:000002">
    <property type="entry name" value="Dynein light chain"/>
    <property type="match status" value="1"/>
</dbReference>
<dbReference type="OrthoDB" id="6506078at2759"/>
<dbReference type="Proteomes" id="UP000193944">
    <property type="component" value="Unassembled WGS sequence"/>
</dbReference>
<comment type="caution">
    <text evidence="13">The sequence shown here is derived from an EMBL/GenBank/DDBJ whole genome shotgun (WGS) entry which is preliminary data.</text>
</comment>
<dbReference type="GO" id="GO:0030286">
    <property type="term" value="C:dynein complex"/>
    <property type="evidence" value="ECO:0007669"/>
    <property type="project" value="UniProtKB-KW"/>
</dbReference>
<evidence type="ECO:0000256" key="1">
    <source>
        <dbReference type="ARBA" id="ARBA00004430"/>
    </source>
</evidence>
<feature type="compositionally biased region" description="Polar residues" evidence="12">
    <location>
        <begin position="1"/>
        <end position="10"/>
    </location>
</feature>
<comment type="function">
    <text evidence="11">Acts as one of several non-catalytic accessory components of the cytoplasmic dynein complex that are thought to be involved in linking dynein to cargos and to adapter proteins that regulate dynein function. Cytoplasmic dynein acts as a motor for the intracellular retrograde motility of vesicles and organelles along microtubules. May play a role in changing or maintaining the spatial distribution of cytoskeletal structures.</text>
</comment>
<comment type="similarity">
    <text evidence="11">Belongs to the dynein light chain family.</text>
</comment>
<keyword evidence="3 11" id="KW-0963">Cytoplasm</keyword>
<organism evidence="13 14">
    <name type="scientific">Anaeromyces robustus</name>
    <dbReference type="NCBI Taxonomy" id="1754192"/>
    <lineage>
        <taxon>Eukaryota</taxon>
        <taxon>Fungi</taxon>
        <taxon>Fungi incertae sedis</taxon>
        <taxon>Chytridiomycota</taxon>
        <taxon>Chytridiomycota incertae sedis</taxon>
        <taxon>Neocallimastigomycetes</taxon>
        <taxon>Neocallimastigales</taxon>
        <taxon>Neocallimastigaceae</taxon>
        <taxon>Anaeromyces</taxon>
    </lineage>
</organism>
<dbReference type="EMBL" id="MCFG01000005">
    <property type="protein sequence ID" value="ORX87752.1"/>
    <property type="molecule type" value="Genomic_DNA"/>
</dbReference>
<dbReference type="SUPFAM" id="SSF54648">
    <property type="entry name" value="DLC"/>
    <property type="match status" value="1"/>
</dbReference>
<evidence type="ECO:0000256" key="12">
    <source>
        <dbReference type="SAM" id="MobiDB-lite"/>
    </source>
</evidence>
<reference evidence="13 14" key="2">
    <citation type="submission" date="2016-08" db="EMBL/GenBank/DDBJ databases">
        <title>Pervasive Adenine N6-methylation of Active Genes in Fungi.</title>
        <authorList>
            <consortium name="DOE Joint Genome Institute"/>
            <person name="Mondo S.J."/>
            <person name="Dannebaum R.O."/>
            <person name="Kuo R.C."/>
            <person name="Labutti K."/>
            <person name="Haridas S."/>
            <person name="Kuo A."/>
            <person name="Salamov A."/>
            <person name="Ahrendt S.R."/>
            <person name="Lipzen A."/>
            <person name="Sullivan W."/>
            <person name="Andreopoulos W.B."/>
            <person name="Clum A."/>
            <person name="Lindquist E."/>
            <person name="Daum C."/>
            <person name="Ramamoorthy G.K."/>
            <person name="Gryganskyi A."/>
            <person name="Culley D."/>
            <person name="Magnuson J.K."/>
            <person name="James T.Y."/>
            <person name="O'Malley M.A."/>
            <person name="Stajich J.E."/>
            <person name="Spatafora J.W."/>
            <person name="Visel A."/>
            <person name="Grigoriev I.V."/>
        </authorList>
    </citation>
    <scope>NUCLEOTIDE SEQUENCE [LARGE SCALE GENOMIC DNA]</scope>
    <source>
        <strain evidence="13 14">S4</strain>
    </source>
</reference>
<keyword evidence="4 11" id="KW-0493">Microtubule</keyword>
<evidence type="ECO:0000313" key="13">
    <source>
        <dbReference type="EMBL" id="ORX87752.1"/>
    </source>
</evidence>